<dbReference type="InterPro" id="IPR014752">
    <property type="entry name" value="Arrestin-like_C"/>
</dbReference>
<keyword evidence="3" id="KW-1185">Reference proteome</keyword>
<dbReference type="EMBL" id="BFAD01000005">
    <property type="protein sequence ID" value="GBE83878.1"/>
    <property type="molecule type" value="Genomic_DNA"/>
</dbReference>
<dbReference type="RefSeq" id="XP_027614791.1">
    <property type="nucleotide sequence ID" value="XM_027758990.1"/>
</dbReference>
<gene>
    <name evidence="2" type="ORF">SCP_0509350</name>
</gene>
<dbReference type="Proteomes" id="UP000287166">
    <property type="component" value="Unassembled WGS sequence"/>
</dbReference>
<proteinExistence type="predicted"/>
<feature type="compositionally biased region" description="Low complexity" evidence="1">
    <location>
        <begin position="343"/>
        <end position="357"/>
    </location>
</feature>
<evidence type="ECO:0000256" key="1">
    <source>
        <dbReference type="SAM" id="MobiDB-lite"/>
    </source>
</evidence>
<sequence>MLPRRPRLGLDLPLTRTRKRSDAAPSSYTPVKERVPSLHEDHPYVHTSVFRRGQIEIHVRSPYTKVVKQGQESSRYLPVFSENSKVEGTVVLDVGAATRGRLTISIEGAFVFLSPHMKVGDHSVDVHRTSAHRHVFFLSSVVAPVTAMDNQRSSSSLREAFASSVRPRRERRPSQTDIRLNLKHFPFSFDLPHSTRAGEELPPTFSSVVMGQTGTHSRAYVERAEVAYKIVATWEPMKENDHISLEAPILFEPDTDFQSLDGLELERESWLEKPLDSDRPIPFTCAVALPDPPSFSRSGTIPYFVVFTTTPRSTTLAHEIIADATVAVSLVRQITIDGPPVASSLSLSPTSRTSRSSGEPDLPSPAPPRRLFKRAVKSAPPILMRTPPGPKRLGVPPPPDKPLPRLPGEWLSETRTLQTDVSVGFPKRPRMRVEPHQRHPSLSAHNALPDGLYKGKIQLDKHMLPAFKWTGLSIKYFLDVSVAFGQDAVRGRVPIRLV</sequence>
<comment type="caution">
    <text evidence="2">The sequence shown here is derived from an EMBL/GenBank/DDBJ whole genome shotgun (WGS) entry which is preliminary data.</text>
</comment>
<protein>
    <submittedName>
        <fullName evidence="2">Uncharacterized protein</fullName>
    </submittedName>
</protein>
<reference evidence="2 3" key="1">
    <citation type="journal article" date="2018" name="Sci. Rep.">
        <title>Genome sequence of the cauliflower mushroom Sparassis crispa (Hanabiratake) and its association with beneficial usage.</title>
        <authorList>
            <person name="Kiyama R."/>
            <person name="Furutani Y."/>
            <person name="Kawaguchi K."/>
            <person name="Nakanishi T."/>
        </authorList>
    </citation>
    <scope>NUCLEOTIDE SEQUENCE [LARGE SCALE GENOMIC DNA]</scope>
</reference>
<feature type="region of interest" description="Disordered" evidence="1">
    <location>
        <begin position="1"/>
        <end position="34"/>
    </location>
</feature>
<dbReference type="OrthoDB" id="3259897at2759"/>
<organism evidence="2 3">
    <name type="scientific">Sparassis crispa</name>
    <dbReference type="NCBI Taxonomy" id="139825"/>
    <lineage>
        <taxon>Eukaryota</taxon>
        <taxon>Fungi</taxon>
        <taxon>Dikarya</taxon>
        <taxon>Basidiomycota</taxon>
        <taxon>Agaricomycotina</taxon>
        <taxon>Agaricomycetes</taxon>
        <taxon>Polyporales</taxon>
        <taxon>Sparassidaceae</taxon>
        <taxon>Sparassis</taxon>
    </lineage>
</organism>
<dbReference type="GeneID" id="38780795"/>
<accession>A0A401GNS8</accession>
<dbReference type="AlphaFoldDB" id="A0A401GNS8"/>
<feature type="compositionally biased region" description="Pro residues" evidence="1">
    <location>
        <begin position="387"/>
        <end position="400"/>
    </location>
</feature>
<dbReference type="Gene3D" id="2.60.40.640">
    <property type="match status" value="1"/>
</dbReference>
<evidence type="ECO:0000313" key="3">
    <source>
        <dbReference type="Proteomes" id="UP000287166"/>
    </source>
</evidence>
<evidence type="ECO:0000313" key="2">
    <source>
        <dbReference type="EMBL" id="GBE83878.1"/>
    </source>
</evidence>
<dbReference type="InParanoid" id="A0A401GNS8"/>
<name>A0A401GNS8_9APHY</name>
<dbReference type="STRING" id="139825.A0A401GNS8"/>
<feature type="region of interest" description="Disordered" evidence="1">
    <location>
        <begin position="341"/>
        <end position="400"/>
    </location>
</feature>